<evidence type="ECO:0000259" key="1">
    <source>
        <dbReference type="SMART" id="SM00829"/>
    </source>
</evidence>
<dbReference type="SUPFAM" id="SSF50129">
    <property type="entry name" value="GroES-like"/>
    <property type="match status" value="1"/>
</dbReference>
<dbReference type="PANTHER" id="PTHR45348">
    <property type="entry name" value="HYPOTHETICAL OXIDOREDUCTASE (EUROFUNG)"/>
    <property type="match status" value="1"/>
</dbReference>
<organism evidence="2">
    <name type="scientific">Herbiconiux sp. A18JL235</name>
    <dbReference type="NCBI Taxonomy" id="3152363"/>
    <lineage>
        <taxon>Bacteria</taxon>
        <taxon>Bacillati</taxon>
        <taxon>Actinomycetota</taxon>
        <taxon>Actinomycetes</taxon>
        <taxon>Micrococcales</taxon>
        <taxon>Microbacteriaceae</taxon>
        <taxon>Herbiconiux</taxon>
    </lineage>
</organism>
<dbReference type="RefSeq" id="WP_368496206.1">
    <property type="nucleotide sequence ID" value="NZ_CP162511.1"/>
</dbReference>
<dbReference type="AlphaFoldDB" id="A0AB39BBM5"/>
<proteinExistence type="predicted"/>
<feature type="domain" description="Enoyl reductase (ER)" evidence="1">
    <location>
        <begin position="26"/>
        <end position="388"/>
    </location>
</feature>
<dbReference type="CDD" id="cd08249">
    <property type="entry name" value="enoyl_reductase_like"/>
    <property type="match status" value="1"/>
</dbReference>
<sequence>MTTRDVIRASVERIPVSTNSAAWLPEARADLVVAPAEMPVPGPGELLVRTRAVAVNPLDEVKQHTGNLMYRWLPYPVVLGEDVAGVVVAVGRGVTRFAPGDRVVAYAVGMERGSRHHAEGGFQSFVVVREGLTAPVPDTLAFHDAVVLPLAVSTAATALFQNDHLALPPPTVPRRAEPAPGRGTVVVWGGSTSVGSNAIQLAAASGHRVAATASPRNHERMRELGADVVVDYRDSTAVRQLSDALEGDDVKGILAVGTGSGAPAVALAVATGARRVALASPAVSFAELPRRGGPSAAAVRTLTRMGASTALTQLTARRHGITASFVWGSTLMSNEVGRMLWHDYLPRALADGTHACAPTAEVVGEGLGAIQTAIDRLRAGVSATKLVVTL</sequence>
<dbReference type="PANTHER" id="PTHR45348:SF2">
    <property type="entry name" value="ZINC-TYPE ALCOHOL DEHYDROGENASE-LIKE PROTEIN C2E1P3.01"/>
    <property type="match status" value="1"/>
</dbReference>
<dbReference type="InterPro" id="IPR036291">
    <property type="entry name" value="NAD(P)-bd_dom_sf"/>
</dbReference>
<dbReference type="Gene3D" id="3.40.50.720">
    <property type="entry name" value="NAD(P)-binding Rossmann-like Domain"/>
    <property type="match status" value="1"/>
</dbReference>
<dbReference type="InterPro" id="IPR011032">
    <property type="entry name" value="GroES-like_sf"/>
</dbReference>
<dbReference type="Pfam" id="PF08240">
    <property type="entry name" value="ADH_N"/>
    <property type="match status" value="1"/>
</dbReference>
<protein>
    <submittedName>
        <fullName evidence="2">Zinc-binding alcohol dehydrogenase family protein</fullName>
    </submittedName>
</protein>
<dbReference type="GO" id="GO:0016651">
    <property type="term" value="F:oxidoreductase activity, acting on NAD(P)H"/>
    <property type="evidence" value="ECO:0007669"/>
    <property type="project" value="InterPro"/>
</dbReference>
<name>A0AB39BBM5_9MICO</name>
<dbReference type="InterPro" id="IPR013154">
    <property type="entry name" value="ADH-like_N"/>
</dbReference>
<dbReference type="EMBL" id="CP162511">
    <property type="protein sequence ID" value="XDI03788.1"/>
    <property type="molecule type" value="Genomic_DNA"/>
</dbReference>
<gene>
    <name evidence="2" type="ORF">ABFY20_10530</name>
</gene>
<reference evidence="2" key="1">
    <citation type="submission" date="2024-05" db="EMBL/GenBank/DDBJ databases">
        <title>Herbiconiux sp. A18JL235.</title>
        <authorList>
            <person name="Zhang G."/>
        </authorList>
    </citation>
    <scope>NUCLEOTIDE SEQUENCE</scope>
    <source>
        <strain evidence="2">A18JL235</strain>
    </source>
</reference>
<evidence type="ECO:0000313" key="2">
    <source>
        <dbReference type="EMBL" id="XDI03788.1"/>
    </source>
</evidence>
<dbReference type="InterPro" id="IPR047122">
    <property type="entry name" value="Trans-enoyl_RdTase-like"/>
</dbReference>
<dbReference type="SMART" id="SM00829">
    <property type="entry name" value="PKS_ER"/>
    <property type="match status" value="1"/>
</dbReference>
<dbReference type="InterPro" id="IPR020843">
    <property type="entry name" value="ER"/>
</dbReference>
<dbReference type="Gene3D" id="3.90.180.10">
    <property type="entry name" value="Medium-chain alcohol dehydrogenases, catalytic domain"/>
    <property type="match status" value="1"/>
</dbReference>
<accession>A0AB39BBM5</accession>
<dbReference type="SUPFAM" id="SSF51735">
    <property type="entry name" value="NAD(P)-binding Rossmann-fold domains"/>
    <property type="match status" value="1"/>
</dbReference>